<evidence type="ECO:0000256" key="1">
    <source>
        <dbReference type="SAM" id="SignalP"/>
    </source>
</evidence>
<name>A0AAU7AXE8_9ACTN</name>
<dbReference type="EMBL" id="CP114014">
    <property type="protein sequence ID" value="XAY06385.1"/>
    <property type="molecule type" value="Genomic_DNA"/>
</dbReference>
<feature type="chain" id="PRO_5043504206" evidence="1">
    <location>
        <begin position="33"/>
        <end position="552"/>
    </location>
</feature>
<protein>
    <submittedName>
        <fullName evidence="2">Uncharacterized protein</fullName>
    </submittedName>
</protein>
<sequence>MPVRRHVPGVRGRRAGALVAAAALLVSVPGAAAPGVAEAAPPTDPRCLGLVGGSTGLLVVGGSLPTADSLARRPGGYGPVATPAVAATLPDDVVFKTATETFAGAHAFAVRDGVIYLRPATEGRGVAGRPWRVLRTPACLTGRVRQISADHRLLLAIDATRQVYAHDMPGDDVSPERWTWRWGPYFWTGLGVRLFADVTDWAASEFTSSERFLDSAGRERTPIGVATVYLLRDGGRRITYLDPWLPSDESREVCGPRRGTTALASLSASGSTVFAVSRRAELFTRLYDFDVSGANTVFGAFSWAQDRPASDARWQLPAPAWVRQPLPPGTVTDRLTIAKTGLGAGARVLRIAGRTRGGRTGYWEKPIAAPRWRFVPVTGPLVGSPLSRRTRTVPASPAAHRFAGSIDGAAAEVRDFTVQCSPATLRVQVAPGLPLDLTLHTSDGMRQETRARGLDDVPREYNGAIEVPQATWARLTAGDPRLRAWIDKHLDGRRIATAPVAVTRTRLRFLARCWSLTLDGGPARPDRVALDAGAVLARERERAQDGRPLPTC</sequence>
<feature type="signal peptide" evidence="1">
    <location>
        <begin position="1"/>
        <end position="32"/>
    </location>
</feature>
<proteinExistence type="predicted"/>
<organism evidence="2">
    <name type="scientific">Paraconexibacter sp. AEG42_29</name>
    <dbReference type="NCBI Taxonomy" id="2997339"/>
    <lineage>
        <taxon>Bacteria</taxon>
        <taxon>Bacillati</taxon>
        <taxon>Actinomycetota</taxon>
        <taxon>Thermoleophilia</taxon>
        <taxon>Solirubrobacterales</taxon>
        <taxon>Paraconexibacteraceae</taxon>
        <taxon>Paraconexibacter</taxon>
    </lineage>
</organism>
<evidence type="ECO:0000313" key="2">
    <source>
        <dbReference type="EMBL" id="XAY06385.1"/>
    </source>
</evidence>
<dbReference type="RefSeq" id="WP_354697619.1">
    <property type="nucleotide sequence ID" value="NZ_CP114014.1"/>
</dbReference>
<dbReference type="KEGG" id="parq:DSM112329_03255"/>
<reference evidence="2" key="1">
    <citation type="submission" date="2022-12" db="EMBL/GenBank/DDBJ databases">
        <title>Paraconexibacter alkalitolerans sp. nov. and Baekduia alba sp. nov., isolated from soil and emended description of the genera Paraconexibacter (Chun et al., 2020) and Baekduia (An et al., 2020).</title>
        <authorList>
            <person name="Vieira S."/>
            <person name="Huber K.J."/>
            <person name="Geppert A."/>
            <person name="Wolf J."/>
            <person name="Neumann-Schaal M."/>
            <person name="Muesken M."/>
            <person name="Overmann J."/>
        </authorList>
    </citation>
    <scope>NUCLEOTIDE SEQUENCE</scope>
    <source>
        <strain evidence="2">AEG42_29</strain>
    </source>
</reference>
<accession>A0AAU7AXE8</accession>
<keyword evidence="1" id="KW-0732">Signal</keyword>
<dbReference type="AlphaFoldDB" id="A0AAU7AXE8"/>
<gene>
    <name evidence="2" type="ORF">DSM112329_03255</name>
</gene>